<dbReference type="PANTHER" id="PTHR33048:SF96">
    <property type="entry name" value="INTEGRAL MEMBRANE PROTEIN"/>
    <property type="match status" value="1"/>
</dbReference>
<evidence type="ECO:0000256" key="1">
    <source>
        <dbReference type="ARBA" id="ARBA00004141"/>
    </source>
</evidence>
<evidence type="ECO:0000313" key="9">
    <source>
        <dbReference type="EMBL" id="CAJ2503689.1"/>
    </source>
</evidence>
<feature type="transmembrane region" description="Helical" evidence="7">
    <location>
        <begin position="120"/>
        <end position="142"/>
    </location>
</feature>
<comment type="similarity">
    <text evidence="5">Belongs to the SAT4 family.</text>
</comment>
<evidence type="ECO:0000313" key="10">
    <source>
        <dbReference type="Proteomes" id="UP001295740"/>
    </source>
</evidence>
<dbReference type="InterPro" id="IPR049326">
    <property type="entry name" value="Rhodopsin_dom_fungi"/>
</dbReference>
<feature type="compositionally biased region" description="Polar residues" evidence="6">
    <location>
        <begin position="320"/>
        <end position="330"/>
    </location>
</feature>
<feature type="transmembrane region" description="Helical" evidence="7">
    <location>
        <begin position="208"/>
        <end position="230"/>
    </location>
</feature>
<dbReference type="GO" id="GO:0016020">
    <property type="term" value="C:membrane"/>
    <property type="evidence" value="ECO:0007669"/>
    <property type="project" value="UniProtKB-SubCell"/>
</dbReference>
<comment type="subcellular location">
    <subcellularLocation>
        <location evidence="1">Membrane</location>
        <topology evidence="1">Multi-pass membrane protein</topology>
    </subcellularLocation>
</comment>
<keyword evidence="4 7" id="KW-0472">Membrane</keyword>
<comment type="caution">
    <text evidence="9">The sequence shown here is derived from an EMBL/GenBank/DDBJ whole genome shotgun (WGS) entry which is preliminary data.</text>
</comment>
<accession>A0AAI8YG78</accession>
<feature type="compositionally biased region" description="Low complexity" evidence="6">
    <location>
        <begin position="380"/>
        <end position="391"/>
    </location>
</feature>
<evidence type="ECO:0000259" key="8">
    <source>
        <dbReference type="Pfam" id="PF20684"/>
    </source>
</evidence>
<evidence type="ECO:0000256" key="5">
    <source>
        <dbReference type="ARBA" id="ARBA00038359"/>
    </source>
</evidence>
<evidence type="ECO:0000256" key="3">
    <source>
        <dbReference type="ARBA" id="ARBA00022989"/>
    </source>
</evidence>
<feature type="region of interest" description="Disordered" evidence="6">
    <location>
        <begin position="276"/>
        <end position="399"/>
    </location>
</feature>
<protein>
    <submittedName>
        <fullName evidence="9">Uu.00g110830.m01.CDS01</fullName>
    </submittedName>
</protein>
<keyword evidence="3 7" id="KW-1133">Transmembrane helix</keyword>
<organism evidence="9 10">
    <name type="scientific">Anthostomella pinea</name>
    <dbReference type="NCBI Taxonomy" id="933095"/>
    <lineage>
        <taxon>Eukaryota</taxon>
        <taxon>Fungi</taxon>
        <taxon>Dikarya</taxon>
        <taxon>Ascomycota</taxon>
        <taxon>Pezizomycotina</taxon>
        <taxon>Sordariomycetes</taxon>
        <taxon>Xylariomycetidae</taxon>
        <taxon>Xylariales</taxon>
        <taxon>Xylariaceae</taxon>
        <taxon>Anthostomella</taxon>
    </lineage>
</organism>
<dbReference type="InterPro" id="IPR052337">
    <property type="entry name" value="SAT4-like"/>
</dbReference>
<name>A0AAI8YG78_9PEZI</name>
<feature type="transmembrane region" description="Helical" evidence="7">
    <location>
        <begin position="12"/>
        <end position="31"/>
    </location>
</feature>
<reference evidence="9" key="1">
    <citation type="submission" date="2023-10" db="EMBL/GenBank/DDBJ databases">
        <authorList>
            <person name="Hackl T."/>
        </authorList>
    </citation>
    <scope>NUCLEOTIDE SEQUENCE</scope>
</reference>
<feature type="compositionally biased region" description="Gly residues" evidence="6">
    <location>
        <begin position="276"/>
        <end position="285"/>
    </location>
</feature>
<dbReference type="EMBL" id="CAUWAG010000006">
    <property type="protein sequence ID" value="CAJ2503689.1"/>
    <property type="molecule type" value="Genomic_DNA"/>
</dbReference>
<feature type="transmembrane region" description="Helical" evidence="7">
    <location>
        <begin position="174"/>
        <end position="196"/>
    </location>
</feature>
<evidence type="ECO:0000256" key="6">
    <source>
        <dbReference type="SAM" id="MobiDB-lite"/>
    </source>
</evidence>
<feature type="domain" description="Rhodopsin" evidence="8">
    <location>
        <begin position="27"/>
        <end position="270"/>
    </location>
</feature>
<feature type="transmembrane region" description="Helical" evidence="7">
    <location>
        <begin position="245"/>
        <end position="263"/>
    </location>
</feature>
<dbReference type="AlphaFoldDB" id="A0AAI8YG78"/>
<proteinExistence type="inferred from homology"/>
<sequence>MTSGSRGPVIEAVTLAFLVISSIATVLRIYCRGWVIKAFALDDWLAVAAQVLFVVFCAYEVKGVQYGAGQHVMMISAEIRPEAMRMWWTCEPLYALTGMAIKASIAIFLLRICVERSHKIIILAVTAITEVYSAIFFILFIVQCQPVSLFWQRFGADPPAGHCNDARIISDVFYGYSAISCLTDWTYSILPIFIVVKLQMSTRLKVSVALILASGAIASTATIVRFPYLYSLTDTDDFLYSVSDVAIWTTVEIGIAITAANVATLRPLLRPIFGGGSSGGRGKSGGDTTTAARPWYRTGSGNHSKGGTRIEAFDLHDRTNGNMGTTTIIDNGNDVDAEAQRGRRNRHRGDDTKSLGSSSTAESREDWNNSQSELARDAVGSPSGAPGSASGAAGGSRWNIMVKQSIVQTRS</sequence>
<dbReference type="Pfam" id="PF20684">
    <property type="entry name" value="Fung_rhodopsin"/>
    <property type="match status" value="1"/>
</dbReference>
<feature type="transmembrane region" description="Helical" evidence="7">
    <location>
        <begin position="93"/>
        <end position="113"/>
    </location>
</feature>
<gene>
    <name evidence="9" type="ORF">KHLLAP_LOCUS4157</name>
</gene>
<feature type="transmembrane region" description="Helical" evidence="7">
    <location>
        <begin position="43"/>
        <end position="61"/>
    </location>
</feature>
<dbReference type="PANTHER" id="PTHR33048">
    <property type="entry name" value="PTH11-LIKE INTEGRAL MEMBRANE PROTEIN (AFU_ORTHOLOGUE AFUA_5G11245)"/>
    <property type="match status" value="1"/>
</dbReference>
<evidence type="ECO:0000256" key="4">
    <source>
        <dbReference type="ARBA" id="ARBA00023136"/>
    </source>
</evidence>
<dbReference type="Proteomes" id="UP001295740">
    <property type="component" value="Unassembled WGS sequence"/>
</dbReference>
<keyword evidence="2 7" id="KW-0812">Transmembrane</keyword>
<evidence type="ECO:0000256" key="7">
    <source>
        <dbReference type="SAM" id="Phobius"/>
    </source>
</evidence>
<keyword evidence="10" id="KW-1185">Reference proteome</keyword>
<evidence type="ECO:0000256" key="2">
    <source>
        <dbReference type="ARBA" id="ARBA00022692"/>
    </source>
</evidence>